<name>A0A927M3L0_9ACTN</name>
<dbReference type="AlphaFoldDB" id="A0A927M3L0"/>
<dbReference type="Proteomes" id="UP000649753">
    <property type="component" value="Unassembled WGS sequence"/>
</dbReference>
<evidence type="ECO:0000313" key="3">
    <source>
        <dbReference type="EMBL" id="MBE1487548.1"/>
    </source>
</evidence>
<organism evidence="3 4">
    <name type="scientific">Plantactinospora soyae</name>
    <dbReference type="NCBI Taxonomy" id="1544732"/>
    <lineage>
        <taxon>Bacteria</taxon>
        <taxon>Bacillati</taxon>
        <taxon>Actinomycetota</taxon>
        <taxon>Actinomycetes</taxon>
        <taxon>Micromonosporales</taxon>
        <taxon>Micromonosporaceae</taxon>
        <taxon>Plantactinospora</taxon>
    </lineage>
</organism>
<dbReference type="Gene3D" id="3.30.70.1060">
    <property type="entry name" value="Dimeric alpha+beta barrel"/>
    <property type="match status" value="1"/>
</dbReference>
<sequence>MATVKYLLMVCVDESIQSSPEESAAEVKAATAWAQDTQARGVRVLGDRLRPTKEATTVRVRDGELLVSDGPFAETKEQLAGFDVIECASLDEAVQVASAHPGAQIGTVELRPFWHG</sequence>
<feature type="domain" description="YCII-related" evidence="2">
    <location>
        <begin position="9"/>
        <end position="112"/>
    </location>
</feature>
<dbReference type="PANTHER" id="PTHR35174">
    <property type="entry name" value="BLL7171 PROTEIN-RELATED"/>
    <property type="match status" value="1"/>
</dbReference>
<evidence type="ECO:0000259" key="2">
    <source>
        <dbReference type="Pfam" id="PF03795"/>
    </source>
</evidence>
<evidence type="ECO:0000256" key="1">
    <source>
        <dbReference type="ARBA" id="ARBA00007689"/>
    </source>
</evidence>
<dbReference type="PANTHER" id="PTHR35174:SF3">
    <property type="entry name" value="BLL7171 PROTEIN"/>
    <property type="match status" value="1"/>
</dbReference>
<dbReference type="Pfam" id="PF03795">
    <property type="entry name" value="YCII"/>
    <property type="match status" value="1"/>
</dbReference>
<proteinExistence type="inferred from homology"/>
<comment type="similarity">
    <text evidence="1">Belongs to the YciI family.</text>
</comment>
<comment type="caution">
    <text evidence="3">The sequence shown here is derived from an EMBL/GenBank/DDBJ whole genome shotgun (WGS) entry which is preliminary data.</text>
</comment>
<accession>A0A927M3L0</accession>
<protein>
    <recommendedName>
        <fullName evidence="2">YCII-related domain-containing protein</fullName>
    </recommendedName>
</protein>
<keyword evidence="4" id="KW-1185">Reference proteome</keyword>
<evidence type="ECO:0000313" key="4">
    <source>
        <dbReference type="Proteomes" id="UP000649753"/>
    </source>
</evidence>
<dbReference type="InterPro" id="IPR005545">
    <property type="entry name" value="YCII"/>
</dbReference>
<dbReference type="InterPro" id="IPR011008">
    <property type="entry name" value="Dimeric_a/b-barrel"/>
</dbReference>
<dbReference type="SUPFAM" id="SSF54909">
    <property type="entry name" value="Dimeric alpha+beta barrel"/>
    <property type="match status" value="1"/>
</dbReference>
<dbReference type="EMBL" id="JADBEB010000001">
    <property type="protein sequence ID" value="MBE1487548.1"/>
    <property type="molecule type" value="Genomic_DNA"/>
</dbReference>
<gene>
    <name evidence="3" type="ORF">H4W31_003186</name>
</gene>
<reference evidence="3" key="1">
    <citation type="submission" date="2020-10" db="EMBL/GenBank/DDBJ databases">
        <title>Sequencing the genomes of 1000 actinobacteria strains.</title>
        <authorList>
            <person name="Klenk H.-P."/>
        </authorList>
    </citation>
    <scope>NUCLEOTIDE SEQUENCE</scope>
    <source>
        <strain evidence="3">DSM 46832</strain>
    </source>
</reference>